<feature type="region of interest" description="Disordered" evidence="1">
    <location>
        <begin position="1"/>
        <end position="30"/>
    </location>
</feature>
<protein>
    <submittedName>
        <fullName evidence="2">Uncharacterized protein</fullName>
    </submittedName>
</protein>
<accession>A0A9P0ABA7</accession>
<dbReference type="Proteomes" id="UP001152759">
    <property type="component" value="Chromosome 4"/>
</dbReference>
<dbReference type="AlphaFoldDB" id="A0A9P0ABA7"/>
<feature type="compositionally biased region" description="Polar residues" evidence="1">
    <location>
        <begin position="325"/>
        <end position="336"/>
    </location>
</feature>
<evidence type="ECO:0000256" key="1">
    <source>
        <dbReference type="SAM" id="MobiDB-lite"/>
    </source>
</evidence>
<name>A0A9P0ABA7_BEMTA</name>
<reference evidence="2" key="1">
    <citation type="submission" date="2021-12" db="EMBL/GenBank/DDBJ databases">
        <authorList>
            <person name="King R."/>
        </authorList>
    </citation>
    <scope>NUCLEOTIDE SEQUENCE</scope>
</reference>
<sequence>MGHQSECAEDRGNVTETEKECAEAASPPREEMFATTQALQDEELELEEEKRAFAEKKKTERRSRKIDNHPIAKLLQELIPFADQGLAPLPRVIEEMRCMMCGILLQSCGSSSERSTEDIPRMGVTDETIEKNRRSATLMRLEGYRDAHAKRYLLHDIYTNGTGTAGEECALRLMAKLRTGTYCIASHGGHLHVLHTCDYDNSTCRCYITQVLRSRFGKWVARTCASSRNISFERRRSIAVYMSHGTRVVLKINHSGGDWVRGGENRTLPVHGSGERGSFQLVEGGTDPSSRSFQFAFGPGSTDDKTNTGQEGAANLGDGRHGKEGNTSGIGQTGTQRSHKGEQILNMIMTSAVTPLARFFDSHLWLESHYKALSPRSNC</sequence>
<gene>
    <name evidence="2" type="ORF">BEMITA_LOCUS7021</name>
</gene>
<proteinExistence type="predicted"/>
<dbReference type="EMBL" id="OU963865">
    <property type="protein sequence ID" value="CAH0388078.1"/>
    <property type="molecule type" value="Genomic_DNA"/>
</dbReference>
<evidence type="ECO:0000313" key="2">
    <source>
        <dbReference type="EMBL" id="CAH0388078.1"/>
    </source>
</evidence>
<evidence type="ECO:0000313" key="3">
    <source>
        <dbReference type="Proteomes" id="UP001152759"/>
    </source>
</evidence>
<organism evidence="2 3">
    <name type="scientific">Bemisia tabaci</name>
    <name type="common">Sweetpotato whitefly</name>
    <name type="synonym">Aleurodes tabaci</name>
    <dbReference type="NCBI Taxonomy" id="7038"/>
    <lineage>
        <taxon>Eukaryota</taxon>
        <taxon>Metazoa</taxon>
        <taxon>Ecdysozoa</taxon>
        <taxon>Arthropoda</taxon>
        <taxon>Hexapoda</taxon>
        <taxon>Insecta</taxon>
        <taxon>Pterygota</taxon>
        <taxon>Neoptera</taxon>
        <taxon>Paraneoptera</taxon>
        <taxon>Hemiptera</taxon>
        <taxon>Sternorrhyncha</taxon>
        <taxon>Aleyrodoidea</taxon>
        <taxon>Aleyrodidae</taxon>
        <taxon>Aleyrodinae</taxon>
        <taxon>Bemisia</taxon>
    </lineage>
</organism>
<keyword evidence="3" id="KW-1185">Reference proteome</keyword>
<feature type="region of interest" description="Disordered" evidence="1">
    <location>
        <begin position="297"/>
        <end position="338"/>
    </location>
</feature>